<feature type="modified residue" description="4-aspartylphosphate" evidence="2">
    <location>
        <position position="52"/>
    </location>
</feature>
<name>A0ABS1L076_9BACT</name>
<evidence type="ECO:0000313" key="5">
    <source>
        <dbReference type="Proteomes" id="UP000613030"/>
    </source>
</evidence>
<dbReference type="EMBL" id="JAERRB010000014">
    <property type="protein sequence ID" value="MBL0745109.1"/>
    <property type="molecule type" value="Genomic_DNA"/>
</dbReference>
<dbReference type="CDD" id="cd00156">
    <property type="entry name" value="REC"/>
    <property type="match status" value="1"/>
</dbReference>
<dbReference type="PANTHER" id="PTHR44591:SF3">
    <property type="entry name" value="RESPONSE REGULATORY DOMAIN-CONTAINING PROTEIN"/>
    <property type="match status" value="1"/>
</dbReference>
<dbReference type="RefSeq" id="WP_202015331.1">
    <property type="nucleotide sequence ID" value="NZ_JAERRB010000014.1"/>
</dbReference>
<accession>A0ABS1L076</accession>
<reference evidence="4 5" key="1">
    <citation type="submission" date="2021-01" db="EMBL/GenBank/DDBJ databases">
        <title>Chryseolinea sp. Jin1 Genome sequencing and assembly.</title>
        <authorList>
            <person name="Kim I."/>
        </authorList>
    </citation>
    <scope>NUCLEOTIDE SEQUENCE [LARGE SCALE GENOMIC DNA]</scope>
    <source>
        <strain evidence="4 5">Jin1</strain>
    </source>
</reference>
<dbReference type="SUPFAM" id="SSF52172">
    <property type="entry name" value="CheY-like"/>
    <property type="match status" value="1"/>
</dbReference>
<feature type="domain" description="Response regulatory" evidence="3">
    <location>
        <begin position="3"/>
        <end position="115"/>
    </location>
</feature>
<dbReference type="Gene3D" id="3.40.50.2300">
    <property type="match status" value="1"/>
</dbReference>
<dbReference type="InterPro" id="IPR001789">
    <property type="entry name" value="Sig_transdc_resp-reg_receiver"/>
</dbReference>
<evidence type="ECO:0000259" key="3">
    <source>
        <dbReference type="PROSITE" id="PS50110"/>
    </source>
</evidence>
<dbReference type="PROSITE" id="PS50110">
    <property type="entry name" value="RESPONSE_REGULATORY"/>
    <property type="match status" value="1"/>
</dbReference>
<evidence type="ECO:0000313" key="4">
    <source>
        <dbReference type="EMBL" id="MBL0745109.1"/>
    </source>
</evidence>
<sequence length="117" mass="12981">MRKILVVDDELEICLLVTQYLKKLGYETDFALSISEALSKISGSPFDILFVDLNLTDGSGYDLISTLQESKNASKIIVISAYDSERQKALQKGASVFLAKPFTIKGIDESLQKLNFI</sequence>
<keyword evidence="5" id="KW-1185">Reference proteome</keyword>
<dbReference type="InterPro" id="IPR011006">
    <property type="entry name" value="CheY-like_superfamily"/>
</dbReference>
<dbReference type="InterPro" id="IPR050595">
    <property type="entry name" value="Bact_response_regulator"/>
</dbReference>
<dbReference type="Proteomes" id="UP000613030">
    <property type="component" value="Unassembled WGS sequence"/>
</dbReference>
<proteinExistence type="predicted"/>
<dbReference type="Pfam" id="PF00072">
    <property type="entry name" value="Response_reg"/>
    <property type="match status" value="1"/>
</dbReference>
<dbReference type="PANTHER" id="PTHR44591">
    <property type="entry name" value="STRESS RESPONSE REGULATOR PROTEIN 1"/>
    <property type="match status" value="1"/>
</dbReference>
<evidence type="ECO:0000256" key="1">
    <source>
        <dbReference type="ARBA" id="ARBA00022553"/>
    </source>
</evidence>
<dbReference type="SMART" id="SM00448">
    <property type="entry name" value="REC"/>
    <property type="match status" value="1"/>
</dbReference>
<keyword evidence="1 2" id="KW-0597">Phosphoprotein</keyword>
<organism evidence="4 5">
    <name type="scientific">Chryseolinea lacunae</name>
    <dbReference type="NCBI Taxonomy" id="2801331"/>
    <lineage>
        <taxon>Bacteria</taxon>
        <taxon>Pseudomonadati</taxon>
        <taxon>Bacteroidota</taxon>
        <taxon>Cytophagia</taxon>
        <taxon>Cytophagales</taxon>
        <taxon>Fulvivirgaceae</taxon>
        <taxon>Chryseolinea</taxon>
    </lineage>
</organism>
<protein>
    <submittedName>
        <fullName evidence="4">Response regulator</fullName>
    </submittedName>
</protein>
<gene>
    <name evidence="4" type="ORF">JI741_28020</name>
</gene>
<comment type="caution">
    <text evidence="4">The sequence shown here is derived from an EMBL/GenBank/DDBJ whole genome shotgun (WGS) entry which is preliminary data.</text>
</comment>
<evidence type="ECO:0000256" key="2">
    <source>
        <dbReference type="PROSITE-ProRule" id="PRU00169"/>
    </source>
</evidence>